<dbReference type="GO" id="GO:0005741">
    <property type="term" value="C:mitochondrial outer membrane"/>
    <property type="evidence" value="ECO:0000318"/>
    <property type="project" value="GO_Central"/>
</dbReference>
<organism evidence="7 8">
    <name type="scientific">Zostera marina</name>
    <name type="common">Eelgrass</name>
    <dbReference type="NCBI Taxonomy" id="29655"/>
    <lineage>
        <taxon>Eukaryota</taxon>
        <taxon>Viridiplantae</taxon>
        <taxon>Streptophyta</taxon>
        <taxon>Embryophyta</taxon>
        <taxon>Tracheophyta</taxon>
        <taxon>Spermatophyta</taxon>
        <taxon>Magnoliopsida</taxon>
        <taxon>Liliopsida</taxon>
        <taxon>Zosteraceae</taxon>
        <taxon>Zostera</taxon>
    </lineage>
</organism>
<keyword evidence="3 6" id="KW-1133">Transmembrane helix</keyword>
<gene>
    <name evidence="7" type="ORF">ZOSMA_16G00050</name>
</gene>
<reference evidence="8" key="1">
    <citation type="journal article" date="2016" name="Nature">
        <title>The genome of the seagrass Zostera marina reveals angiosperm adaptation to the sea.</title>
        <authorList>
            <person name="Olsen J.L."/>
            <person name="Rouze P."/>
            <person name="Verhelst B."/>
            <person name="Lin Y.-C."/>
            <person name="Bayer T."/>
            <person name="Collen J."/>
            <person name="Dattolo E."/>
            <person name="De Paoli E."/>
            <person name="Dittami S."/>
            <person name="Maumus F."/>
            <person name="Michel G."/>
            <person name="Kersting A."/>
            <person name="Lauritano C."/>
            <person name="Lohaus R."/>
            <person name="Toepel M."/>
            <person name="Tonon T."/>
            <person name="Vanneste K."/>
            <person name="Amirebrahimi M."/>
            <person name="Brakel J."/>
            <person name="Bostroem C."/>
            <person name="Chovatia M."/>
            <person name="Grimwood J."/>
            <person name="Jenkins J.W."/>
            <person name="Jueterbock A."/>
            <person name="Mraz A."/>
            <person name="Stam W.T."/>
            <person name="Tice H."/>
            <person name="Bornberg-Bauer E."/>
            <person name="Green P.J."/>
            <person name="Pearson G.A."/>
            <person name="Procaccini G."/>
            <person name="Duarte C.M."/>
            <person name="Schmutz J."/>
            <person name="Reusch T.B.H."/>
            <person name="Van de Peer Y."/>
        </authorList>
    </citation>
    <scope>NUCLEOTIDE SEQUENCE [LARGE SCALE GENOMIC DNA]</scope>
    <source>
        <strain evidence="8">cv. Finnish</strain>
    </source>
</reference>
<dbReference type="Proteomes" id="UP000036987">
    <property type="component" value="Unassembled WGS sequence"/>
</dbReference>
<dbReference type="STRING" id="29655.A0A0K9PST5"/>
<evidence type="ECO:0008006" key="9">
    <source>
        <dbReference type="Google" id="ProtNLM"/>
    </source>
</evidence>
<dbReference type="AlphaFoldDB" id="A0A0K9PST5"/>
<proteinExistence type="predicted"/>
<keyword evidence="2 6" id="KW-0812">Transmembrane</keyword>
<evidence type="ECO:0000313" key="7">
    <source>
        <dbReference type="EMBL" id="KMZ72041.1"/>
    </source>
</evidence>
<dbReference type="OrthoDB" id="413313at2759"/>
<dbReference type="PANTHER" id="PTHR28234">
    <property type="entry name" value="NUCLEAR CONTROL OF ATPASE PROTEIN 2"/>
    <property type="match status" value="1"/>
</dbReference>
<comment type="caution">
    <text evidence="7">The sequence shown here is derived from an EMBL/GenBank/DDBJ whole genome shotgun (WGS) entry which is preliminary data.</text>
</comment>
<keyword evidence="5 6" id="KW-0472">Membrane</keyword>
<evidence type="ECO:0000256" key="6">
    <source>
        <dbReference type="SAM" id="Phobius"/>
    </source>
</evidence>
<keyword evidence="4" id="KW-0496">Mitochondrion</keyword>
<dbReference type="InterPro" id="IPR013946">
    <property type="entry name" value="NCA2-like"/>
</dbReference>
<evidence type="ECO:0000256" key="4">
    <source>
        <dbReference type="ARBA" id="ARBA00023128"/>
    </source>
</evidence>
<evidence type="ECO:0000256" key="1">
    <source>
        <dbReference type="ARBA" id="ARBA00004225"/>
    </source>
</evidence>
<sequence length="576" mass="66302">MANSDSSPPPHPSESRQTLTSKFSAFLAEISSILCSSRHFNKYHRRKSGFPLPLPSSLIADNSPLFVNVLDGIFGQVLKSMHEIQKSLQFWQSRAEGTDVQKIYFMVLERGPRAFVGETIHMVARCVKEGSPVQYFCNSASNTISKNISALTSLQYFLATFLSQVYIEVDKHNEMLINNPNKAFPTLLMKIDSLFLMLETSINNQKEFYINYSCALMFEKLHVSINHDGSQEDMPSVKFFADHIQQNLTRLDSYTSVILSRCQKPSRLTLHWLRYTCSAVGISACTFWLLRHSRVMGSSDLDDWFREAKESITGFWKSHVEQPLISIRDELFETFRRRHKGVIEVEEVKLTEDSLHRMLLTFIEQTKDQKIPKNASDQEMLEIVMARYEVELMHPIRNLFSGELARGMLIQIQKLKLDLETAMLELDQILKANEINFAILAALPAFFLSVSVLMLGRSWVARDKGAEGRGRLARLQRRLLLAEIERKIMEIQSFENDNLEKAEGLHGLVLYNLDLLYKAVEKHAMETGEWISLKHDLVNLGRLGNPSMRLQSEYQLVLTSHRMERYECMLPSLKRH</sequence>
<name>A0A0K9PST5_ZOSMR</name>
<keyword evidence="8" id="KW-1185">Reference proteome</keyword>
<dbReference type="EMBL" id="LFYR01000643">
    <property type="protein sequence ID" value="KMZ72041.1"/>
    <property type="molecule type" value="Genomic_DNA"/>
</dbReference>
<dbReference type="Pfam" id="PF08637">
    <property type="entry name" value="NCA2"/>
    <property type="match status" value="1"/>
</dbReference>
<feature type="transmembrane region" description="Helical" evidence="6">
    <location>
        <begin position="435"/>
        <end position="455"/>
    </location>
</feature>
<evidence type="ECO:0000256" key="5">
    <source>
        <dbReference type="ARBA" id="ARBA00023136"/>
    </source>
</evidence>
<accession>A0A0K9PST5</accession>
<evidence type="ECO:0000256" key="3">
    <source>
        <dbReference type="ARBA" id="ARBA00022989"/>
    </source>
</evidence>
<evidence type="ECO:0000313" key="8">
    <source>
        <dbReference type="Proteomes" id="UP000036987"/>
    </source>
</evidence>
<comment type="subcellular location">
    <subcellularLocation>
        <location evidence="1">Mitochondrion membrane</location>
        <topology evidence="1">Multi-pass membrane protein</topology>
    </subcellularLocation>
</comment>
<dbReference type="PANTHER" id="PTHR28234:SF1">
    <property type="entry name" value="NUCLEAR CONTROL OF ATPASE PROTEIN 2"/>
    <property type="match status" value="1"/>
</dbReference>
<dbReference type="OMA" id="EIVMMRY"/>
<evidence type="ECO:0000256" key="2">
    <source>
        <dbReference type="ARBA" id="ARBA00022692"/>
    </source>
</evidence>
<protein>
    <recommendedName>
        <fullName evidence="9">Nuclear control of ATPase protein</fullName>
    </recommendedName>
</protein>